<proteinExistence type="predicted"/>
<name>A0A7D5T9Z0_9EURY</name>
<dbReference type="AlphaFoldDB" id="A0A7D5T9Z0"/>
<dbReference type="EMBL" id="CP058910">
    <property type="protein sequence ID" value="QLH80075.1"/>
    <property type="molecule type" value="Genomic_DNA"/>
</dbReference>
<evidence type="ECO:0000313" key="3">
    <source>
        <dbReference type="Proteomes" id="UP000509667"/>
    </source>
</evidence>
<feature type="transmembrane region" description="Helical" evidence="1">
    <location>
        <begin position="49"/>
        <end position="67"/>
    </location>
</feature>
<protein>
    <submittedName>
        <fullName evidence="2">Signal peptidase I</fullName>
    </submittedName>
</protein>
<sequence length="107" mass="11415">MFGAVLLVTLVSVAGVWKTFEKAGQPGWAAVVPVYNVYVLVAEIADRDILWVLLSIFVPIAAVIPMIDVAKAFGKGTGYGVGLAFLGFVFFPLLGFGDARYRGASPY</sequence>
<accession>A0A7D5T9Z0</accession>
<feature type="transmembrane region" description="Helical" evidence="1">
    <location>
        <begin position="79"/>
        <end position="97"/>
    </location>
</feature>
<evidence type="ECO:0000313" key="2">
    <source>
        <dbReference type="EMBL" id="QLH80075.1"/>
    </source>
</evidence>
<evidence type="ECO:0000256" key="1">
    <source>
        <dbReference type="SAM" id="Phobius"/>
    </source>
</evidence>
<keyword evidence="1" id="KW-1133">Transmembrane helix</keyword>
<keyword evidence="3" id="KW-1185">Reference proteome</keyword>
<keyword evidence="1" id="KW-0472">Membrane</keyword>
<feature type="transmembrane region" description="Helical" evidence="1">
    <location>
        <begin position="25"/>
        <end position="42"/>
    </location>
</feature>
<dbReference type="Proteomes" id="UP000509667">
    <property type="component" value="Chromosome"/>
</dbReference>
<gene>
    <name evidence="2" type="ORF">HZS55_20680</name>
</gene>
<keyword evidence="1" id="KW-0812">Transmembrane</keyword>
<dbReference type="InterPro" id="IPR043739">
    <property type="entry name" value="DUF5684"/>
</dbReference>
<dbReference type="Pfam" id="PF18936">
    <property type="entry name" value="DUF5684"/>
    <property type="match status" value="1"/>
</dbReference>
<dbReference type="KEGG" id="hrr:HZS55_20680"/>
<organism evidence="2 3">
    <name type="scientific">Halosimplex rubrum</name>
    <dbReference type="NCBI Taxonomy" id="869889"/>
    <lineage>
        <taxon>Archaea</taxon>
        <taxon>Methanobacteriati</taxon>
        <taxon>Methanobacteriota</taxon>
        <taxon>Stenosarchaea group</taxon>
        <taxon>Halobacteria</taxon>
        <taxon>Halobacteriales</taxon>
        <taxon>Haloarculaceae</taxon>
        <taxon>Halosimplex</taxon>
    </lineage>
</organism>
<reference evidence="2 3" key="1">
    <citation type="submission" date="2020-07" db="EMBL/GenBank/DDBJ databases">
        <title>Halosimplex pelagicum sp. nov. and Halosimplex rubrum sp. nov., isolated from salted brown alga Laminaria, and emended description of the genus Halosimplex.</title>
        <authorList>
            <person name="Cui H."/>
        </authorList>
    </citation>
    <scope>NUCLEOTIDE SEQUENCE [LARGE SCALE GENOMIC DNA]</scope>
    <source>
        <strain evidence="2 3">R27</strain>
    </source>
</reference>
<dbReference type="OrthoDB" id="217556at2157"/>